<dbReference type="InterPro" id="IPR036345">
    <property type="entry name" value="ExoRNase_PH_dom2_sf"/>
</dbReference>
<evidence type="ECO:0000256" key="3">
    <source>
        <dbReference type="ARBA" id="ARBA00022552"/>
    </source>
</evidence>
<dbReference type="InParanoid" id="A0A165HKW5"/>
<dbReference type="Gene3D" id="3.30.230.70">
    <property type="entry name" value="GHMP Kinase, N-terminal domain"/>
    <property type="match status" value="1"/>
</dbReference>
<organism evidence="7 8">
    <name type="scientific">Xylona heveae (strain CBS 132557 / TC161)</name>
    <dbReference type="NCBI Taxonomy" id="1328760"/>
    <lineage>
        <taxon>Eukaryota</taxon>
        <taxon>Fungi</taxon>
        <taxon>Dikarya</taxon>
        <taxon>Ascomycota</taxon>
        <taxon>Pezizomycotina</taxon>
        <taxon>Xylonomycetes</taxon>
        <taxon>Xylonales</taxon>
        <taxon>Xylonaceae</taxon>
        <taxon>Xylona</taxon>
    </lineage>
</organism>
<dbReference type="GO" id="GO:0016075">
    <property type="term" value="P:rRNA catabolic process"/>
    <property type="evidence" value="ECO:0007669"/>
    <property type="project" value="TreeGrafter"/>
</dbReference>
<dbReference type="GO" id="GO:0034475">
    <property type="term" value="P:U4 snRNA 3'-end processing"/>
    <property type="evidence" value="ECO:0007669"/>
    <property type="project" value="TreeGrafter"/>
</dbReference>
<accession>A0A165HKW5</accession>
<evidence type="ECO:0000256" key="5">
    <source>
        <dbReference type="ARBA" id="ARBA00023242"/>
    </source>
</evidence>
<dbReference type="GO" id="GO:0071028">
    <property type="term" value="P:nuclear mRNA surveillance"/>
    <property type="evidence" value="ECO:0007669"/>
    <property type="project" value="TreeGrafter"/>
</dbReference>
<proteinExistence type="inferred from homology"/>
<dbReference type="AlphaFoldDB" id="A0A165HKW5"/>
<dbReference type="GO" id="GO:0003723">
    <property type="term" value="F:RNA binding"/>
    <property type="evidence" value="ECO:0007669"/>
    <property type="project" value="TreeGrafter"/>
</dbReference>
<dbReference type="STRING" id="1328760.A0A165HKW5"/>
<dbReference type="GO" id="GO:0000177">
    <property type="term" value="C:cytoplasmic exosome (RNase complex)"/>
    <property type="evidence" value="ECO:0007669"/>
    <property type="project" value="TreeGrafter"/>
</dbReference>
<dbReference type="EMBL" id="KV407457">
    <property type="protein sequence ID" value="KZF23668.1"/>
    <property type="molecule type" value="Genomic_DNA"/>
</dbReference>
<evidence type="ECO:0000259" key="6">
    <source>
        <dbReference type="Pfam" id="PF01138"/>
    </source>
</evidence>
<comment type="similarity">
    <text evidence="2">Belongs to the RNase PH family.</text>
</comment>
<gene>
    <name evidence="7" type="ORF">L228DRAFT_122105</name>
</gene>
<feature type="domain" description="Exoribonuclease phosphorolytic" evidence="6">
    <location>
        <begin position="13"/>
        <end position="138"/>
    </location>
</feature>
<keyword evidence="3" id="KW-0698">rRNA processing</keyword>
<evidence type="ECO:0000313" key="7">
    <source>
        <dbReference type="EMBL" id="KZF23668.1"/>
    </source>
</evidence>
<dbReference type="InterPro" id="IPR001247">
    <property type="entry name" value="ExoRNase_PH_dom1"/>
</dbReference>
<keyword evidence="8" id="KW-1185">Reference proteome</keyword>
<evidence type="ECO:0000256" key="4">
    <source>
        <dbReference type="ARBA" id="ARBA00022835"/>
    </source>
</evidence>
<dbReference type="InterPro" id="IPR050080">
    <property type="entry name" value="RNase_PH"/>
</dbReference>
<name>A0A165HKW5_XYLHT</name>
<dbReference type="CDD" id="cd11372">
    <property type="entry name" value="RNase_PH_RRP46"/>
    <property type="match status" value="1"/>
</dbReference>
<dbReference type="Proteomes" id="UP000076632">
    <property type="component" value="Unassembled WGS sequence"/>
</dbReference>
<dbReference type="GeneID" id="28894140"/>
<keyword evidence="4" id="KW-0271">Exosome</keyword>
<dbReference type="InterPro" id="IPR027408">
    <property type="entry name" value="PNPase/RNase_PH_dom_sf"/>
</dbReference>
<comment type="subcellular location">
    <subcellularLocation>
        <location evidence="1">Nucleus</location>
    </subcellularLocation>
</comment>
<keyword evidence="5" id="KW-0539">Nucleus</keyword>
<dbReference type="GO" id="GO:0006364">
    <property type="term" value="P:rRNA processing"/>
    <property type="evidence" value="ECO:0007669"/>
    <property type="project" value="UniProtKB-KW"/>
</dbReference>
<dbReference type="OMA" id="SYKCPAT"/>
<evidence type="ECO:0000256" key="2">
    <source>
        <dbReference type="ARBA" id="ARBA00006678"/>
    </source>
</evidence>
<dbReference type="SUPFAM" id="SSF55666">
    <property type="entry name" value="Ribonuclease PH domain 2-like"/>
    <property type="match status" value="1"/>
</dbReference>
<dbReference type="GO" id="GO:0005730">
    <property type="term" value="C:nucleolus"/>
    <property type="evidence" value="ECO:0007669"/>
    <property type="project" value="TreeGrafter"/>
</dbReference>
<dbReference type="Pfam" id="PF01138">
    <property type="entry name" value="RNase_PH"/>
    <property type="match status" value="1"/>
</dbReference>
<evidence type="ECO:0000313" key="8">
    <source>
        <dbReference type="Proteomes" id="UP000076632"/>
    </source>
</evidence>
<reference evidence="7 8" key="1">
    <citation type="journal article" date="2016" name="Fungal Biol.">
        <title>The genome of Xylona heveae provides a window into fungal endophytism.</title>
        <authorList>
            <person name="Gazis R."/>
            <person name="Kuo A."/>
            <person name="Riley R."/>
            <person name="LaButti K."/>
            <person name="Lipzen A."/>
            <person name="Lin J."/>
            <person name="Amirebrahimi M."/>
            <person name="Hesse C.N."/>
            <person name="Spatafora J.W."/>
            <person name="Henrissat B."/>
            <person name="Hainaut M."/>
            <person name="Grigoriev I.V."/>
            <person name="Hibbett D.S."/>
        </authorList>
    </citation>
    <scope>NUCLEOTIDE SEQUENCE [LARGE SCALE GENOMIC DNA]</scope>
    <source>
        <strain evidence="7 8">TC161</strain>
    </source>
</reference>
<dbReference type="OrthoDB" id="27298at2759"/>
<dbReference type="GO" id="GO:0071051">
    <property type="term" value="P:poly(A)-dependent snoRNA 3'-end processing"/>
    <property type="evidence" value="ECO:0007669"/>
    <property type="project" value="TreeGrafter"/>
</dbReference>
<protein>
    <recommendedName>
        <fullName evidence="6">Exoribonuclease phosphorolytic domain-containing protein</fullName>
    </recommendedName>
</protein>
<evidence type="ECO:0000256" key="1">
    <source>
        <dbReference type="ARBA" id="ARBA00004123"/>
    </source>
</evidence>
<sequence>MTTTTAPTATVAHLNRADGSATYSCNGYSVVGGVNGPVEVQRRDELPEEAAIEIIVRPAIGVGTTRERHLESILHSTLRHIILVQNHPRTLIQITLQVLSTPEGDATATKPAQAVSDLPILPALFQTSILALMSAAIPLGKTVTSTLVAVSSSDEIIDSPSAAQLAEAASTHVLAFSSHGELLVNESEGSFSIETWERVYEQAQRLCRGEDKKGAGAMVDGSEMEVDRADCLEDFVRGVMQEKTVKEQAWKEGLR</sequence>
<dbReference type="GO" id="GO:0000176">
    <property type="term" value="C:nuclear exosome (RNase complex)"/>
    <property type="evidence" value="ECO:0007669"/>
    <property type="project" value="TreeGrafter"/>
</dbReference>
<dbReference type="RefSeq" id="XP_018189223.1">
    <property type="nucleotide sequence ID" value="XM_018329003.1"/>
</dbReference>
<dbReference type="SUPFAM" id="SSF54211">
    <property type="entry name" value="Ribosomal protein S5 domain 2-like"/>
    <property type="match status" value="1"/>
</dbReference>
<dbReference type="PANTHER" id="PTHR11953">
    <property type="entry name" value="EXOSOME COMPLEX COMPONENT"/>
    <property type="match status" value="1"/>
</dbReference>
<dbReference type="PANTHER" id="PTHR11953:SF1">
    <property type="entry name" value="EXOSOME COMPLEX COMPONENT RRP46"/>
    <property type="match status" value="1"/>
</dbReference>
<dbReference type="FunCoup" id="A0A165HKW5">
    <property type="interactions" value="257"/>
</dbReference>
<dbReference type="InterPro" id="IPR020568">
    <property type="entry name" value="Ribosomal_Su5_D2-typ_SF"/>
</dbReference>